<evidence type="ECO:0000313" key="2">
    <source>
        <dbReference type="EMBL" id="CAB4159270.1"/>
    </source>
</evidence>
<dbReference type="SUPFAM" id="SSF53098">
    <property type="entry name" value="Ribonuclease H-like"/>
    <property type="match status" value="1"/>
</dbReference>
<dbReference type="EMBL" id="LR796684">
    <property type="protein sequence ID" value="CAB4159270.1"/>
    <property type="molecule type" value="Genomic_DNA"/>
</dbReference>
<dbReference type="GO" id="GO:0004527">
    <property type="term" value="F:exonuclease activity"/>
    <property type="evidence" value="ECO:0007669"/>
    <property type="project" value="UniProtKB-KW"/>
</dbReference>
<evidence type="ECO:0000259" key="1">
    <source>
        <dbReference type="Pfam" id="PF10108"/>
    </source>
</evidence>
<dbReference type="Pfam" id="PF10108">
    <property type="entry name" value="DNA_pol_B_exo2"/>
    <property type="match status" value="1"/>
</dbReference>
<name>A0A6J5NHN5_9CAUD</name>
<keyword evidence="2" id="KW-0378">Hydrolase</keyword>
<dbReference type="InterPro" id="IPR036397">
    <property type="entry name" value="RNaseH_sf"/>
</dbReference>
<dbReference type="InterPro" id="IPR012337">
    <property type="entry name" value="RNaseH-like_sf"/>
</dbReference>
<protein>
    <submittedName>
        <fullName evidence="2">Predicted 3'-5' exonuclease, PolB-like</fullName>
    </submittedName>
</protein>
<dbReference type="Gene3D" id="3.30.420.10">
    <property type="entry name" value="Ribonuclease H-like superfamily/Ribonuclease H"/>
    <property type="match status" value="1"/>
</dbReference>
<keyword evidence="2" id="KW-0540">Nuclease</keyword>
<dbReference type="InterPro" id="IPR019288">
    <property type="entry name" value="3'-5'_exonuclease_PolB-like"/>
</dbReference>
<dbReference type="GO" id="GO:0003676">
    <property type="term" value="F:nucleic acid binding"/>
    <property type="evidence" value="ECO:0007669"/>
    <property type="project" value="InterPro"/>
</dbReference>
<keyword evidence="2" id="KW-0269">Exonuclease</keyword>
<feature type="domain" description="Predicted 3'-5' exonuclease PolB-like" evidence="1">
    <location>
        <begin position="145"/>
        <end position="263"/>
    </location>
</feature>
<sequence length="268" mass="29879">MSTPIFLDIETIPGQDEHVIGHFKAKAFDEVDAELKAVDAKIEGIQAPSTYKDAAKIEAYVNEKRAALEAERNTLLHSIPERFDAAWRKTSLDGAFGNIFCVSIAIGDGLPFSIVNEDWTSPSGEAGLLLKLDRELRDIQIETKHRGFLVGHHIIGFDRKFIRQRGIVRRVQLPSIITDPVKPWERGVVFDTMAAWSDDPRDRISMNKLCLALGLEGKGGDLDDGEDIDGAKVWDFVKAGQGDKVVTYCEGDVIRTRNIFNRINGVFQ</sequence>
<gene>
    <name evidence="2" type="ORF">UFOVP707_70</name>
</gene>
<organism evidence="2">
    <name type="scientific">uncultured Caudovirales phage</name>
    <dbReference type="NCBI Taxonomy" id="2100421"/>
    <lineage>
        <taxon>Viruses</taxon>
        <taxon>Duplodnaviria</taxon>
        <taxon>Heunggongvirae</taxon>
        <taxon>Uroviricota</taxon>
        <taxon>Caudoviricetes</taxon>
        <taxon>Peduoviridae</taxon>
        <taxon>Maltschvirus</taxon>
        <taxon>Maltschvirus maltsch</taxon>
    </lineage>
</organism>
<proteinExistence type="predicted"/>
<accession>A0A6J5NHN5</accession>
<reference evidence="2" key="1">
    <citation type="submission" date="2020-04" db="EMBL/GenBank/DDBJ databases">
        <authorList>
            <person name="Chiriac C."/>
            <person name="Salcher M."/>
            <person name="Ghai R."/>
            <person name="Kavagutti S V."/>
        </authorList>
    </citation>
    <scope>NUCLEOTIDE SEQUENCE</scope>
</reference>